<protein>
    <submittedName>
        <fullName evidence="2">6-carboxytetrahydropterin synthase</fullName>
    </submittedName>
</protein>
<gene>
    <name evidence="2" type="ORF">GQS65_06905</name>
</gene>
<evidence type="ECO:0000313" key="3">
    <source>
        <dbReference type="Proteomes" id="UP000451471"/>
    </source>
</evidence>
<accession>A0A6B0GK21</accession>
<sequence length="140" mass="15307">MYTVTVTEAFVAQHVLTVPDPGPEGDLHAHQFTAHAEFRGPTLGEHDYLLDIDDARAALAAVADDYRDTTLNDRAGFLDRNPSVELLARRVHEALVEALDAPGVEELVVTVEEDDVASVAYHAPFGDGRPEDDATERRTD</sequence>
<keyword evidence="3" id="KW-1185">Reference proteome</keyword>
<dbReference type="EMBL" id="WSZK01000015">
    <property type="protein sequence ID" value="MWG34221.1"/>
    <property type="molecule type" value="Genomic_DNA"/>
</dbReference>
<reference evidence="2 3" key="1">
    <citation type="submission" date="2019-12" db="EMBL/GenBank/DDBJ databases">
        <title>Halocatena pleomorpha gen. nov. sp. nov., an extremely halophilic archaeon of family Halobacteriaceae isolated from saltpan soil.</title>
        <authorList>
            <person name="Pal Y."/>
            <person name="Verma A."/>
            <person name="Krishnamurthi S."/>
            <person name="Kumar P."/>
        </authorList>
    </citation>
    <scope>NUCLEOTIDE SEQUENCE [LARGE SCALE GENOMIC DNA]</scope>
    <source>
        <strain evidence="2 3">JCM 16495</strain>
    </source>
</reference>
<dbReference type="Proteomes" id="UP000451471">
    <property type="component" value="Unassembled WGS sequence"/>
</dbReference>
<dbReference type="OrthoDB" id="6529at2157"/>
<feature type="region of interest" description="Disordered" evidence="1">
    <location>
        <begin position="121"/>
        <end position="140"/>
    </location>
</feature>
<dbReference type="Gene3D" id="3.30.479.10">
    <property type="entry name" value="6-pyruvoyl tetrahydropterin synthase/QueD"/>
    <property type="match status" value="1"/>
</dbReference>
<evidence type="ECO:0000313" key="2">
    <source>
        <dbReference type="EMBL" id="MWG34221.1"/>
    </source>
</evidence>
<dbReference type="SUPFAM" id="SSF55620">
    <property type="entry name" value="Tetrahydrobiopterin biosynthesis enzymes-like"/>
    <property type="match status" value="1"/>
</dbReference>
<comment type="caution">
    <text evidence="2">The sequence shown here is derived from an EMBL/GenBank/DDBJ whole genome shotgun (WGS) entry which is preliminary data.</text>
</comment>
<proteinExistence type="predicted"/>
<name>A0A6B0GK21_9EURY</name>
<evidence type="ECO:0000256" key="1">
    <source>
        <dbReference type="SAM" id="MobiDB-lite"/>
    </source>
</evidence>
<dbReference type="InterPro" id="IPR038418">
    <property type="entry name" value="6-PTP_synth/QueD_sf"/>
</dbReference>
<dbReference type="AlphaFoldDB" id="A0A6B0GK21"/>
<dbReference type="RefSeq" id="WP_158203934.1">
    <property type="nucleotide sequence ID" value="NZ_WSZK01000015.1"/>
</dbReference>
<feature type="compositionally biased region" description="Basic and acidic residues" evidence="1">
    <location>
        <begin position="128"/>
        <end position="140"/>
    </location>
</feature>
<dbReference type="InterPro" id="IPR007115">
    <property type="entry name" value="6-PTP_synth/QueD"/>
</dbReference>
<organism evidence="2 3">
    <name type="scientific">Halomarina oriensis</name>
    <dbReference type="NCBI Taxonomy" id="671145"/>
    <lineage>
        <taxon>Archaea</taxon>
        <taxon>Methanobacteriati</taxon>
        <taxon>Methanobacteriota</taxon>
        <taxon>Stenosarchaea group</taxon>
        <taxon>Halobacteria</taxon>
        <taxon>Halobacteriales</taxon>
        <taxon>Natronomonadaceae</taxon>
        <taxon>Halomarina</taxon>
    </lineage>
</organism>
<dbReference type="Pfam" id="PF01242">
    <property type="entry name" value="PTPS"/>
    <property type="match status" value="1"/>
</dbReference>